<name>A0A174NI08_9FIRM</name>
<dbReference type="SUPFAM" id="SSF52540">
    <property type="entry name" value="P-loop containing nucleoside triphosphate hydrolases"/>
    <property type="match status" value="1"/>
</dbReference>
<accession>A0A174NI08</accession>
<dbReference type="EMBL" id="CYZE01000037">
    <property type="protein sequence ID" value="CUP48352.1"/>
    <property type="molecule type" value="Genomic_DNA"/>
</dbReference>
<organism evidence="1 2">
    <name type="scientific">Hungatella hathewayi</name>
    <dbReference type="NCBI Taxonomy" id="154046"/>
    <lineage>
        <taxon>Bacteria</taxon>
        <taxon>Bacillati</taxon>
        <taxon>Bacillota</taxon>
        <taxon>Clostridia</taxon>
        <taxon>Lachnospirales</taxon>
        <taxon>Lachnospiraceae</taxon>
        <taxon>Hungatella</taxon>
    </lineage>
</organism>
<evidence type="ECO:0000313" key="1">
    <source>
        <dbReference type="EMBL" id="CUP48352.1"/>
    </source>
</evidence>
<sequence length="213" mass="23942">MTDRHLFLKGRSGAGKTTCLLSCLEPYWKGAGGFLTQRLTDGDGETAGFRLLPVENMEEIPSVTRAYEPGIEGIFIERTPEGWRKYPEVFETLGAEILNRLLEHPEQYRFCYIDEIGGVELKVKSFMERLERLLGSQAFCVGVLKHSGNLASLGTRIPLPANAAPDREWLEAQMEQRFGCRILAFDGGEAEKMEIRRIIDLRLSGTTEKGSEK</sequence>
<evidence type="ECO:0000313" key="2">
    <source>
        <dbReference type="Proteomes" id="UP000095651"/>
    </source>
</evidence>
<reference evidence="1 2" key="1">
    <citation type="submission" date="2015-09" db="EMBL/GenBank/DDBJ databases">
        <authorList>
            <consortium name="Pathogen Informatics"/>
        </authorList>
    </citation>
    <scope>NUCLEOTIDE SEQUENCE [LARGE SCALE GENOMIC DNA]</scope>
    <source>
        <strain evidence="1 2">2789STDY5608850</strain>
    </source>
</reference>
<dbReference type="Pfam" id="PF03266">
    <property type="entry name" value="NTPase_1"/>
    <property type="match status" value="1"/>
</dbReference>
<dbReference type="RefSeq" id="WP_055660917.1">
    <property type="nucleotide sequence ID" value="NZ_CABIXC010000037.1"/>
</dbReference>
<dbReference type="InterPro" id="IPR027417">
    <property type="entry name" value="P-loop_NTPase"/>
</dbReference>
<protein>
    <submittedName>
        <fullName evidence="1">Putative NTPase</fullName>
    </submittedName>
</protein>
<dbReference type="InterPro" id="IPR004948">
    <property type="entry name" value="Nuc-triphosphatase_THEP1"/>
</dbReference>
<dbReference type="AlphaFoldDB" id="A0A174NI08"/>
<proteinExistence type="predicted"/>
<dbReference type="Proteomes" id="UP000095651">
    <property type="component" value="Unassembled WGS sequence"/>
</dbReference>
<dbReference type="Gene3D" id="3.40.50.300">
    <property type="entry name" value="P-loop containing nucleotide triphosphate hydrolases"/>
    <property type="match status" value="1"/>
</dbReference>
<dbReference type="GO" id="GO:0017111">
    <property type="term" value="F:ribonucleoside triphosphate phosphatase activity"/>
    <property type="evidence" value="ECO:0007669"/>
    <property type="project" value="InterPro"/>
</dbReference>
<gene>
    <name evidence="1" type="ORF">ERS852407_06071</name>
</gene>